<dbReference type="Gene3D" id="1.10.645.10">
    <property type="entry name" value="Cytochrome-c3 Hydrogenase, chain B"/>
    <property type="match status" value="1"/>
</dbReference>
<dbReference type="EMBL" id="RCTF01000006">
    <property type="protein sequence ID" value="RLP78959.1"/>
    <property type="molecule type" value="Genomic_DNA"/>
</dbReference>
<keyword evidence="1" id="KW-0533">Nickel</keyword>
<protein>
    <recommendedName>
        <fullName evidence="5">Hydrogenase expression/formation protein HupK</fullName>
    </recommendedName>
</protein>
<sequence length="398" mass="39813">MIHAPAVLAAIAVAPSAPDGGWRVARRMAADPAQVLVGRAPQEAATLAPLIFNLCGAAHARAAAAALGLDREEDAPALARAAARERARDHARAVLVEWPRALGEAPDRASLGLLARPDGAPALALALVGEARDLCAFSLAELDAWLAAGATQTVRLLARLRRETDPAFGRAGLPVLTPQTLGAMMAAPDADCPDAPPPPLWGRDGVGGEAAAQVPAAMTSGGPTAPTLPSPARGEGGRGAPPAQSSPPQAGEGDLGGGLAPLHFETGALARLAETPLFRALLAQEGPTLFARLLARLADGLDALSGAAEPALSAPPGVGLAFAARGLLAHGARVHAGRVASYRVVSPSAWNLVPGGLMERALAALPAGAAGARLAPLLVSAINPCVPVSFPAAEAAHA</sequence>
<dbReference type="GO" id="GO:0016151">
    <property type="term" value="F:nickel cation binding"/>
    <property type="evidence" value="ECO:0007669"/>
    <property type="project" value="InterPro"/>
</dbReference>
<feature type="compositionally biased region" description="Low complexity" evidence="2">
    <location>
        <begin position="240"/>
        <end position="251"/>
    </location>
</feature>
<organism evidence="3 4">
    <name type="scientific">Xanthobacter tagetidis</name>
    <dbReference type="NCBI Taxonomy" id="60216"/>
    <lineage>
        <taxon>Bacteria</taxon>
        <taxon>Pseudomonadati</taxon>
        <taxon>Pseudomonadota</taxon>
        <taxon>Alphaproteobacteria</taxon>
        <taxon>Hyphomicrobiales</taxon>
        <taxon>Xanthobacteraceae</taxon>
        <taxon>Xanthobacter</taxon>
    </lineage>
</organism>
<comment type="cofactor">
    <cofactor evidence="1">
        <name>Ni(2+)</name>
        <dbReference type="ChEBI" id="CHEBI:49786"/>
    </cofactor>
</comment>
<feature type="binding site" evidence="1">
    <location>
        <position position="344"/>
    </location>
    <ligand>
        <name>Mg(2+)</name>
        <dbReference type="ChEBI" id="CHEBI:18420"/>
    </ligand>
</feature>
<dbReference type="InterPro" id="IPR029014">
    <property type="entry name" value="NiFe-Hase_large"/>
</dbReference>
<gene>
    <name evidence="3" type="ORF">D9R14_08875</name>
</gene>
<feature type="region of interest" description="Disordered" evidence="2">
    <location>
        <begin position="213"/>
        <end position="258"/>
    </location>
</feature>
<keyword evidence="4" id="KW-1185">Reference proteome</keyword>
<evidence type="ECO:0000313" key="3">
    <source>
        <dbReference type="EMBL" id="RLP78959.1"/>
    </source>
</evidence>
<keyword evidence="1" id="KW-0479">Metal-binding</keyword>
<evidence type="ECO:0000313" key="4">
    <source>
        <dbReference type="Proteomes" id="UP000269692"/>
    </source>
</evidence>
<evidence type="ECO:0000256" key="1">
    <source>
        <dbReference type="PIRSR" id="PIRSR601501-1"/>
    </source>
</evidence>
<dbReference type="RefSeq" id="WP_121622973.1">
    <property type="nucleotide sequence ID" value="NZ_JACIIW010000002.1"/>
</dbReference>
<name>A0A3L7AEZ1_9HYPH</name>
<dbReference type="AlphaFoldDB" id="A0A3L7AEZ1"/>
<keyword evidence="1" id="KW-0460">Magnesium</keyword>
<dbReference type="Proteomes" id="UP000269692">
    <property type="component" value="Unassembled WGS sequence"/>
</dbReference>
<dbReference type="InterPro" id="IPR001501">
    <property type="entry name" value="Ni-dep_hyd_lsu"/>
</dbReference>
<dbReference type="Pfam" id="PF00374">
    <property type="entry name" value="NiFeSe_Hases"/>
    <property type="match status" value="1"/>
</dbReference>
<reference evidence="3 4" key="1">
    <citation type="submission" date="2018-10" db="EMBL/GenBank/DDBJ databases">
        <title>Xanthobacter tagetidis genome sequencing and assembly.</title>
        <authorList>
            <person name="Maclea K.S."/>
            <person name="Goen A.E."/>
            <person name="Fatima S.A."/>
        </authorList>
    </citation>
    <scope>NUCLEOTIDE SEQUENCE [LARGE SCALE GENOMIC DNA]</scope>
    <source>
        <strain evidence="3 4">ATCC 700314</strain>
    </source>
</reference>
<evidence type="ECO:0000256" key="2">
    <source>
        <dbReference type="SAM" id="MobiDB-lite"/>
    </source>
</evidence>
<proteinExistence type="predicted"/>
<feature type="binding site" evidence="1">
    <location>
        <position position="385"/>
    </location>
    <ligand>
        <name>Ni(2+)</name>
        <dbReference type="ChEBI" id="CHEBI:49786"/>
    </ligand>
</feature>
<accession>A0A3L7AEZ1</accession>
<dbReference type="OrthoDB" id="7285245at2"/>
<evidence type="ECO:0008006" key="5">
    <source>
        <dbReference type="Google" id="ProtNLM"/>
    </source>
</evidence>
<dbReference type="SUPFAM" id="SSF56762">
    <property type="entry name" value="HydB/Nqo4-like"/>
    <property type="match status" value="2"/>
</dbReference>
<comment type="caution">
    <text evidence="3">The sequence shown here is derived from an EMBL/GenBank/DDBJ whole genome shotgun (WGS) entry which is preliminary data.</text>
</comment>